<dbReference type="HOGENOM" id="CLU_144689_0_0_3"/>
<dbReference type="KEGG" id="oac:Oscil6304_3799"/>
<dbReference type="EMBL" id="CP003607">
    <property type="protein sequence ID" value="AFY83357.1"/>
    <property type="molecule type" value="Genomic_DNA"/>
</dbReference>
<reference evidence="1 2" key="1">
    <citation type="submission" date="2012-06" db="EMBL/GenBank/DDBJ databases">
        <title>Finished chromosome of genome of Oscillatoria acuminata PCC 6304.</title>
        <authorList>
            <consortium name="US DOE Joint Genome Institute"/>
            <person name="Gugger M."/>
            <person name="Coursin T."/>
            <person name="Rippka R."/>
            <person name="Tandeau De Marsac N."/>
            <person name="Huntemann M."/>
            <person name="Wei C.-L."/>
            <person name="Han J."/>
            <person name="Detter J.C."/>
            <person name="Han C."/>
            <person name="Tapia R."/>
            <person name="Davenport K."/>
            <person name="Daligault H."/>
            <person name="Erkkila T."/>
            <person name="Gu W."/>
            <person name="Munk A.C.C."/>
            <person name="Teshima H."/>
            <person name="Xu Y."/>
            <person name="Chain P."/>
            <person name="Chen A."/>
            <person name="Krypides N."/>
            <person name="Mavromatis K."/>
            <person name="Markowitz V."/>
            <person name="Szeto E."/>
            <person name="Ivanova N."/>
            <person name="Mikhailova N."/>
            <person name="Ovchinnikova G."/>
            <person name="Pagani I."/>
            <person name="Pati A."/>
            <person name="Goodwin L."/>
            <person name="Peters L."/>
            <person name="Pitluck S."/>
            <person name="Woyke T."/>
            <person name="Kerfeld C."/>
        </authorList>
    </citation>
    <scope>NUCLEOTIDE SEQUENCE [LARGE SCALE GENOMIC DNA]</scope>
    <source>
        <strain evidence="1 2">PCC 6304</strain>
    </source>
</reference>
<keyword evidence="2" id="KW-1185">Reference proteome</keyword>
<dbReference type="Proteomes" id="UP000010367">
    <property type="component" value="Chromosome"/>
</dbReference>
<sequence length="154" mass="17427">MKFQSVSTPDIFQGKLIYIQQDYAFNFVPSSRSGITSLVIDTLQLNIDNKGRVLEVWGYCPYQSWQIAEISPPNYIPGRVFVELEDIIPGVSEQIAGVGEWDIFFNSNTGWVCIEKEKHLPSFIAIEFASNSVAVLEENCLKAIWLHPENLCPL</sequence>
<organism evidence="1 2">
    <name type="scientific">Oscillatoria acuminata PCC 6304</name>
    <dbReference type="NCBI Taxonomy" id="56110"/>
    <lineage>
        <taxon>Bacteria</taxon>
        <taxon>Bacillati</taxon>
        <taxon>Cyanobacteriota</taxon>
        <taxon>Cyanophyceae</taxon>
        <taxon>Oscillatoriophycideae</taxon>
        <taxon>Oscillatoriales</taxon>
        <taxon>Oscillatoriaceae</taxon>
        <taxon>Oscillatoria</taxon>
    </lineage>
</organism>
<evidence type="ECO:0000313" key="1">
    <source>
        <dbReference type="EMBL" id="AFY83357.1"/>
    </source>
</evidence>
<name>K9TKI3_9CYAN</name>
<dbReference type="AlphaFoldDB" id="K9TKI3"/>
<dbReference type="RefSeq" id="WP_015149983.1">
    <property type="nucleotide sequence ID" value="NC_019693.1"/>
</dbReference>
<accession>K9TKI3</accession>
<dbReference type="OrthoDB" id="1050316at2"/>
<proteinExistence type="predicted"/>
<dbReference type="eggNOG" id="ENOG5033HJS">
    <property type="taxonomic scope" value="Bacteria"/>
</dbReference>
<protein>
    <submittedName>
        <fullName evidence="1">Uncharacterized protein</fullName>
    </submittedName>
</protein>
<evidence type="ECO:0000313" key="2">
    <source>
        <dbReference type="Proteomes" id="UP000010367"/>
    </source>
</evidence>
<gene>
    <name evidence="1" type="ORF">Oscil6304_3799</name>
</gene>
<dbReference type="InParanoid" id="K9TKI3"/>